<dbReference type="GeneID" id="107030116"/>
<dbReference type="Proteomes" id="UP000694930">
    <property type="component" value="Chromosome 9"/>
</dbReference>
<name>A0ABM1HKY6_SOLPN</name>
<evidence type="ECO:0000313" key="3">
    <source>
        <dbReference type="RefSeq" id="XP_015086994.1"/>
    </source>
</evidence>
<evidence type="ECO:0000313" key="2">
    <source>
        <dbReference type="Proteomes" id="UP000694930"/>
    </source>
</evidence>
<reference evidence="3" key="2">
    <citation type="submission" date="2025-08" db="UniProtKB">
        <authorList>
            <consortium name="RefSeq"/>
        </authorList>
    </citation>
    <scope>IDENTIFICATION</scope>
</reference>
<dbReference type="RefSeq" id="XP_015086994.1">
    <property type="nucleotide sequence ID" value="XM_015231508.1"/>
</dbReference>
<proteinExistence type="predicted"/>
<reference evidence="2" key="1">
    <citation type="journal article" date="2014" name="Nat. Genet.">
        <title>The genome of the stress-tolerant wild tomato species Solanum pennellii.</title>
        <authorList>
            <person name="Bolger A."/>
            <person name="Scossa F."/>
            <person name="Bolger M.E."/>
            <person name="Lanz C."/>
            <person name="Maumus F."/>
            <person name="Tohge T."/>
            <person name="Quesneville H."/>
            <person name="Alseekh S."/>
            <person name="Sorensen I."/>
            <person name="Lichtenstein G."/>
            <person name="Fich E.A."/>
            <person name="Conte M."/>
            <person name="Keller H."/>
            <person name="Schneeberger K."/>
            <person name="Schwacke R."/>
            <person name="Ofner I."/>
            <person name="Vrebalov J."/>
            <person name="Xu Y."/>
            <person name="Osorio S."/>
            <person name="Aflitos S.A."/>
            <person name="Schijlen E."/>
            <person name="Jimenez-Gomez J.M."/>
            <person name="Ryngajllo M."/>
            <person name="Kimura S."/>
            <person name="Kumar R."/>
            <person name="Koenig D."/>
            <person name="Headland L.R."/>
            <person name="Maloof J.N."/>
            <person name="Sinha N."/>
            <person name="van Ham R.C."/>
            <person name="Lankhorst R.K."/>
            <person name="Mao L."/>
            <person name="Vogel A."/>
            <person name="Arsova B."/>
            <person name="Panstruga R."/>
            <person name="Fei Z."/>
            <person name="Rose J.K."/>
            <person name="Zamir D."/>
            <person name="Carrari F."/>
            <person name="Giovannoni J.J."/>
            <person name="Weigel D."/>
            <person name="Usadel B."/>
            <person name="Fernie A.R."/>
        </authorList>
    </citation>
    <scope>NUCLEOTIDE SEQUENCE [LARGE SCALE GENOMIC DNA]</scope>
    <source>
        <strain evidence="2">cv. LA0716</strain>
    </source>
</reference>
<evidence type="ECO:0000256" key="1">
    <source>
        <dbReference type="SAM" id="MobiDB-lite"/>
    </source>
</evidence>
<feature type="region of interest" description="Disordered" evidence="1">
    <location>
        <begin position="90"/>
        <end position="127"/>
    </location>
</feature>
<keyword evidence="2" id="KW-1185">Reference proteome</keyword>
<sequence>MVKDMRRRTILFVDDFGRASSGEGRAGMLIRDIDISRLMVYVQKVEEEKLRDREEYKKRNLRLGMSLVNRRVVKVDLGLFQCDREGHYMKEASKNKQGGGNPGNRAQSSSVAPPDRVALRGATFGSG</sequence>
<protein>
    <submittedName>
        <fullName evidence="3">Uncharacterized protein LOC107030116</fullName>
    </submittedName>
</protein>
<accession>A0ABM1HKY6</accession>
<gene>
    <name evidence="3" type="primary">LOC107030116</name>
</gene>
<organism evidence="2 3">
    <name type="scientific">Solanum pennellii</name>
    <name type="common">Tomato</name>
    <name type="synonym">Lycopersicon pennellii</name>
    <dbReference type="NCBI Taxonomy" id="28526"/>
    <lineage>
        <taxon>Eukaryota</taxon>
        <taxon>Viridiplantae</taxon>
        <taxon>Streptophyta</taxon>
        <taxon>Embryophyta</taxon>
        <taxon>Tracheophyta</taxon>
        <taxon>Spermatophyta</taxon>
        <taxon>Magnoliopsida</taxon>
        <taxon>eudicotyledons</taxon>
        <taxon>Gunneridae</taxon>
        <taxon>Pentapetalae</taxon>
        <taxon>asterids</taxon>
        <taxon>lamiids</taxon>
        <taxon>Solanales</taxon>
        <taxon>Solanaceae</taxon>
        <taxon>Solanoideae</taxon>
        <taxon>Solaneae</taxon>
        <taxon>Solanum</taxon>
        <taxon>Solanum subgen. Lycopersicon</taxon>
    </lineage>
</organism>